<comment type="caution">
    <text evidence="2">The sequence shown here is derived from an EMBL/GenBank/DDBJ whole genome shotgun (WGS) entry which is preliminary data.</text>
</comment>
<proteinExistence type="predicted"/>
<feature type="signal peptide" evidence="1">
    <location>
        <begin position="1"/>
        <end position="20"/>
    </location>
</feature>
<sequence>MKRYFFLMVMLLLIPSGVCAQDLGEVIVVGPSWNKFTNHDGTGLYHEILGRIFTERGVAMRRIYVSSQRGNDLVASGKADMMTCSDSASAPLFLARYPMYEGEFHCFYNILRQPEWHGPQTMSGKSVVFRLTYYSAKNFPEGTVLKEVRTAEAALGMVLLGHADYYIDDLEFIKDSMKQGTIPFNAGDYAIQVAGRRQYFPVFRESERGRQLEAMYAQGMEKLHASGELQAIFKKWGFPYPHYTFPE</sequence>
<gene>
    <name evidence="2" type="ORF">DSM101010T_19160</name>
</gene>
<evidence type="ECO:0000313" key="3">
    <source>
        <dbReference type="Proteomes" id="UP000503840"/>
    </source>
</evidence>
<reference evidence="2 3" key="1">
    <citation type="submission" date="2020-05" db="EMBL/GenBank/DDBJ databases">
        <title>Draft genome sequence of Desulfovibrio sp. strain HN2T.</title>
        <authorList>
            <person name="Ueno A."/>
            <person name="Tamazawa S."/>
            <person name="Tamamura S."/>
            <person name="Murakami T."/>
            <person name="Kiyama T."/>
            <person name="Inomata H."/>
            <person name="Amano Y."/>
            <person name="Miyakawa K."/>
            <person name="Tamaki H."/>
            <person name="Naganuma T."/>
            <person name="Kaneko K."/>
        </authorList>
    </citation>
    <scope>NUCLEOTIDE SEQUENCE [LARGE SCALE GENOMIC DNA]</scope>
    <source>
        <strain evidence="2 3">HN2</strain>
    </source>
</reference>
<feature type="chain" id="PRO_5029903979" description="Solute-binding protein family 3/N-terminal domain-containing protein" evidence="1">
    <location>
        <begin position="21"/>
        <end position="247"/>
    </location>
</feature>
<organism evidence="2 3">
    <name type="scientific">Desulfovibrio subterraneus</name>
    <dbReference type="NCBI Taxonomy" id="2718620"/>
    <lineage>
        <taxon>Bacteria</taxon>
        <taxon>Pseudomonadati</taxon>
        <taxon>Thermodesulfobacteriota</taxon>
        <taxon>Desulfovibrionia</taxon>
        <taxon>Desulfovibrionales</taxon>
        <taxon>Desulfovibrionaceae</taxon>
        <taxon>Desulfovibrio</taxon>
    </lineage>
</organism>
<evidence type="ECO:0008006" key="4">
    <source>
        <dbReference type="Google" id="ProtNLM"/>
    </source>
</evidence>
<dbReference type="RefSeq" id="WP_174405200.1">
    <property type="nucleotide sequence ID" value="NZ_BLVO01000013.1"/>
</dbReference>
<dbReference type="Proteomes" id="UP000503840">
    <property type="component" value="Unassembled WGS sequence"/>
</dbReference>
<name>A0A7J0BJZ6_9BACT</name>
<keyword evidence="1" id="KW-0732">Signal</keyword>
<dbReference type="AlphaFoldDB" id="A0A7J0BJZ6"/>
<evidence type="ECO:0000256" key="1">
    <source>
        <dbReference type="SAM" id="SignalP"/>
    </source>
</evidence>
<accession>A0A7J0BJZ6</accession>
<dbReference type="SUPFAM" id="SSF53850">
    <property type="entry name" value="Periplasmic binding protein-like II"/>
    <property type="match status" value="1"/>
</dbReference>
<dbReference type="EMBL" id="BLVO01000013">
    <property type="protein sequence ID" value="GFM33551.1"/>
    <property type="molecule type" value="Genomic_DNA"/>
</dbReference>
<keyword evidence="3" id="KW-1185">Reference proteome</keyword>
<dbReference type="Gene3D" id="3.40.190.10">
    <property type="entry name" value="Periplasmic binding protein-like II"/>
    <property type="match status" value="2"/>
</dbReference>
<protein>
    <recommendedName>
        <fullName evidence="4">Solute-binding protein family 3/N-terminal domain-containing protein</fullName>
    </recommendedName>
</protein>
<evidence type="ECO:0000313" key="2">
    <source>
        <dbReference type="EMBL" id="GFM33551.1"/>
    </source>
</evidence>